<feature type="transmembrane region" description="Helical" evidence="2">
    <location>
        <begin position="12"/>
        <end position="31"/>
    </location>
</feature>
<evidence type="ECO:0000259" key="3">
    <source>
        <dbReference type="SMART" id="SM00646"/>
    </source>
</evidence>
<dbReference type="NCBIfam" id="TIGR02883">
    <property type="entry name" value="spore_cwlD"/>
    <property type="match status" value="1"/>
</dbReference>
<keyword evidence="2" id="KW-1133">Transmembrane helix</keyword>
<dbReference type="KEGG" id="spoa:EQM13_14205"/>
<dbReference type="AlphaFoldDB" id="A0A410QEY5"/>
<dbReference type="SMART" id="SM00646">
    <property type="entry name" value="Ami_3"/>
    <property type="match status" value="1"/>
</dbReference>
<protein>
    <submittedName>
        <fullName evidence="4">N-acetylmuramoyl-L-alanine amidase CwlD</fullName>
        <ecNumber evidence="4">3.5.1.28</ecNumber>
    </submittedName>
</protein>
<dbReference type="Proteomes" id="UP000287969">
    <property type="component" value="Chromosome"/>
</dbReference>
<sequence length="235" mass="27168">MKVLVINKKIVYLFLIAIVGIIIFLIAYRRITMETFYLPITNKIIGIDSGHGGIDPGAVGKEGTTEKDINLKIALKLKRYIEQSGGIPILTRENEKGLYTQKSKTLKEKKSEDLKRRKEIIEENKCDVFVTIHLNSFTKSKYSGAHVFYKKDCLESKRMADLVQEELRNVLDKDNRRVPQGRDDVYLLREVNVPTILVECGFLSNTKEEKLLNDDKYQEKIAWAIYVGLMRYFNE</sequence>
<dbReference type="GO" id="GO:0008745">
    <property type="term" value="F:N-acetylmuramoyl-L-alanine amidase activity"/>
    <property type="evidence" value="ECO:0007669"/>
    <property type="project" value="UniProtKB-EC"/>
</dbReference>
<dbReference type="SUPFAM" id="SSF53187">
    <property type="entry name" value="Zn-dependent exopeptidases"/>
    <property type="match status" value="1"/>
</dbReference>
<dbReference type="OrthoDB" id="9806267at2"/>
<dbReference type="RefSeq" id="WP_128753047.1">
    <property type="nucleotide sequence ID" value="NZ_CP035282.1"/>
</dbReference>
<dbReference type="InterPro" id="IPR002508">
    <property type="entry name" value="MurNAc-LAA_cat"/>
</dbReference>
<dbReference type="Gene3D" id="3.40.630.40">
    <property type="entry name" value="Zn-dependent exopeptidases"/>
    <property type="match status" value="1"/>
</dbReference>
<accession>A0A410QEY5</accession>
<dbReference type="EC" id="3.5.1.28" evidence="4"/>
<keyword evidence="2" id="KW-0812">Transmembrane</keyword>
<dbReference type="InterPro" id="IPR014234">
    <property type="entry name" value="Spore_CwlD"/>
</dbReference>
<feature type="domain" description="MurNAc-LAA" evidence="3">
    <location>
        <begin position="118"/>
        <end position="230"/>
    </location>
</feature>
<dbReference type="CDD" id="cd02696">
    <property type="entry name" value="MurNAc-LAA"/>
    <property type="match status" value="1"/>
</dbReference>
<dbReference type="EMBL" id="CP035282">
    <property type="protein sequence ID" value="QAT62633.1"/>
    <property type="molecule type" value="Genomic_DNA"/>
</dbReference>
<dbReference type="GO" id="GO:0009253">
    <property type="term" value="P:peptidoglycan catabolic process"/>
    <property type="evidence" value="ECO:0007669"/>
    <property type="project" value="InterPro"/>
</dbReference>
<name>A0A410QEY5_9FIRM</name>
<organism evidence="4 5">
    <name type="scientific">Acidilutibacter cellobiosedens</name>
    <dbReference type="NCBI Taxonomy" id="2507161"/>
    <lineage>
        <taxon>Bacteria</taxon>
        <taxon>Bacillati</taxon>
        <taxon>Bacillota</taxon>
        <taxon>Tissierellia</taxon>
        <taxon>Tissierellales</taxon>
        <taxon>Acidilutibacteraceae</taxon>
        <taxon>Acidilutibacter</taxon>
    </lineage>
</organism>
<reference evidence="5" key="1">
    <citation type="submission" date="2019-01" db="EMBL/GenBank/DDBJ databases">
        <title>Draft genomes of a novel of Sporanaerobacter strains.</title>
        <authorList>
            <person name="Ma S."/>
        </authorList>
    </citation>
    <scope>NUCLEOTIDE SEQUENCE [LARGE SCALE GENOMIC DNA]</scope>
    <source>
        <strain evidence="5">NJN-17</strain>
    </source>
</reference>
<evidence type="ECO:0000256" key="2">
    <source>
        <dbReference type="SAM" id="Phobius"/>
    </source>
</evidence>
<dbReference type="InterPro" id="IPR050695">
    <property type="entry name" value="N-acetylmuramoyl_amidase_3"/>
</dbReference>
<dbReference type="GO" id="GO:0030288">
    <property type="term" value="C:outer membrane-bounded periplasmic space"/>
    <property type="evidence" value="ECO:0007669"/>
    <property type="project" value="TreeGrafter"/>
</dbReference>
<proteinExistence type="predicted"/>
<gene>
    <name evidence="4" type="primary">cwlD</name>
    <name evidence="4" type="ORF">EQM13_14205</name>
</gene>
<keyword evidence="5" id="KW-1185">Reference proteome</keyword>
<dbReference type="Pfam" id="PF01520">
    <property type="entry name" value="Amidase_3"/>
    <property type="match status" value="1"/>
</dbReference>
<keyword evidence="2" id="KW-0472">Membrane</keyword>
<dbReference type="PANTHER" id="PTHR30404">
    <property type="entry name" value="N-ACETYLMURAMOYL-L-ALANINE AMIDASE"/>
    <property type="match status" value="1"/>
</dbReference>
<evidence type="ECO:0000313" key="5">
    <source>
        <dbReference type="Proteomes" id="UP000287969"/>
    </source>
</evidence>
<keyword evidence="1 4" id="KW-0378">Hydrolase</keyword>
<dbReference type="PANTHER" id="PTHR30404:SF0">
    <property type="entry name" value="N-ACETYLMURAMOYL-L-ALANINE AMIDASE AMIC"/>
    <property type="match status" value="1"/>
</dbReference>
<evidence type="ECO:0000313" key="4">
    <source>
        <dbReference type="EMBL" id="QAT62633.1"/>
    </source>
</evidence>
<evidence type="ECO:0000256" key="1">
    <source>
        <dbReference type="ARBA" id="ARBA00022801"/>
    </source>
</evidence>